<organism evidence="2 3">
    <name type="scientific">Sorghum bicolor</name>
    <name type="common">Sorghum</name>
    <name type="synonym">Sorghum vulgare</name>
    <dbReference type="NCBI Taxonomy" id="4558"/>
    <lineage>
        <taxon>Eukaryota</taxon>
        <taxon>Viridiplantae</taxon>
        <taxon>Streptophyta</taxon>
        <taxon>Embryophyta</taxon>
        <taxon>Tracheophyta</taxon>
        <taxon>Spermatophyta</taxon>
        <taxon>Magnoliopsida</taxon>
        <taxon>Liliopsida</taxon>
        <taxon>Poales</taxon>
        <taxon>Poaceae</taxon>
        <taxon>PACMAD clade</taxon>
        <taxon>Panicoideae</taxon>
        <taxon>Andropogonodae</taxon>
        <taxon>Andropogoneae</taxon>
        <taxon>Sorghinae</taxon>
        <taxon>Sorghum</taxon>
    </lineage>
</organism>
<gene>
    <name evidence="2" type="ORF">SORBI_3004G004700</name>
</gene>
<dbReference type="InParanoid" id="A0A194YM28"/>
<accession>A0A194YM28</accession>
<sequence>MAILSYCIHDADADNNAATVVTNACLQCHFPIPLFHHMLVLPAVCIFSTADVPLPIVHLLYFFSFIRCRGTAARVEKHI</sequence>
<keyword evidence="1" id="KW-0472">Membrane</keyword>
<feature type="transmembrane region" description="Helical" evidence="1">
    <location>
        <begin position="39"/>
        <end position="63"/>
    </location>
</feature>
<keyword evidence="1" id="KW-0812">Transmembrane</keyword>
<keyword evidence="3" id="KW-1185">Reference proteome</keyword>
<reference evidence="2 3" key="1">
    <citation type="journal article" date="2009" name="Nature">
        <title>The Sorghum bicolor genome and the diversification of grasses.</title>
        <authorList>
            <person name="Paterson A.H."/>
            <person name="Bowers J.E."/>
            <person name="Bruggmann R."/>
            <person name="Dubchak I."/>
            <person name="Grimwood J."/>
            <person name="Gundlach H."/>
            <person name="Haberer G."/>
            <person name="Hellsten U."/>
            <person name="Mitros T."/>
            <person name="Poliakov A."/>
            <person name="Schmutz J."/>
            <person name="Spannagl M."/>
            <person name="Tang H."/>
            <person name="Wang X."/>
            <person name="Wicker T."/>
            <person name="Bharti A.K."/>
            <person name="Chapman J."/>
            <person name="Feltus F.A."/>
            <person name="Gowik U."/>
            <person name="Grigoriev I.V."/>
            <person name="Lyons E."/>
            <person name="Maher C.A."/>
            <person name="Martis M."/>
            <person name="Narechania A."/>
            <person name="Otillar R.P."/>
            <person name="Penning B.W."/>
            <person name="Salamov A.A."/>
            <person name="Wang Y."/>
            <person name="Zhang L."/>
            <person name="Carpita N.C."/>
            <person name="Freeling M."/>
            <person name="Gingle A.R."/>
            <person name="Hash C.T."/>
            <person name="Keller B."/>
            <person name="Klein P."/>
            <person name="Kresovich S."/>
            <person name="McCann M.C."/>
            <person name="Ming R."/>
            <person name="Peterson D.G."/>
            <person name="Mehboob-ur-Rahman"/>
            <person name="Ware D."/>
            <person name="Westhoff P."/>
            <person name="Mayer K.F."/>
            <person name="Messing J."/>
            <person name="Rokhsar D.S."/>
        </authorList>
    </citation>
    <scope>NUCLEOTIDE SEQUENCE [LARGE SCALE GENOMIC DNA]</scope>
    <source>
        <strain evidence="3">cv. BTx623</strain>
    </source>
</reference>
<name>A0A194YM28_SORBI</name>
<dbReference type="Gramene" id="KXG29257">
    <property type="protein sequence ID" value="KXG29257"/>
    <property type="gene ID" value="SORBI_3004G004700"/>
</dbReference>
<reference evidence="3" key="2">
    <citation type="journal article" date="2018" name="Plant J.">
        <title>The Sorghum bicolor reference genome: improved assembly, gene annotations, a transcriptome atlas, and signatures of genome organization.</title>
        <authorList>
            <person name="McCormick R.F."/>
            <person name="Truong S.K."/>
            <person name="Sreedasyam A."/>
            <person name="Jenkins J."/>
            <person name="Shu S."/>
            <person name="Sims D."/>
            <person name="Kennedy M."/>
            <person name="Amirebrahimi M."/>
            <person name="Weers B.D."/>
            <person name="McKinley B."/>
            <person name="Mattison A."/>
            <person name="Morishige D.T."/>
            <person name="Grimwood J."/>
            <person name="Schmutz J."/>
            <person name="Mullet J.E."/>
        </authorList>
    </citation>
    <scope>NUCLEOTIDE SEQUENCE [LARGE SCALE GENOMIC DNA]</scope>
    <source>
        <strain evidence="3">cv. BTx623</strain>
    </source>
</reference>
<proteinExistence type="predicted"/>
<dbReference type="EMBL" id="CM000763">
    <property type="protein sequence ID" value="KXG29257.1"/>
    <property type="molecule type" value="Genomic_DNA"/>
</dbReference>
<evidence type="ECO:0000256" key="1">
    <source>
        <dbReference type="SAM" id="Phobius"/>
    </source>
</evidence>
<keyword evidence="1" id="KW-1133">Transmembrane helix</keyword>
<protein>
    <submittedName>
        <fullName evidence="2">Uncharacterized protein</fullName>
    </submittedName>
</protein>
<dbReference type="AlphaFoldDB" id="A0A194YM28"/>
<evidence type="ECO:0000313" key="2">
    <source>
        <dbReference type="EMBL" id="KXG29257.1"/>
    </source>
</evidence>
<dbReference type="Proteomes" id="UP000000768">
    <property type="component" value="Chromosome 4"/>
</dbReference>
<evidence type="ECO:0000313" key="3">
    <source>
        <dbReference type="Proteomes" id="UP000000768"/>
    </source>
</evidence>